<feature type="domain" description="Resolvase HTH" evidence="1">
    <location>
        <begin position="5"/>
        <end position="37"/>
    </location>
</feature>
<gene>
    <name evidence="2" type="ORF">ABZZ21_30940</name>
</gene>
<dbReference type="Proteomes" id="UP001550210">
    <property type="component" value="Unassembled WGS sequence"/>
</dbReference>
<accession>A0ABV2V4X7</accession>
<keyword evidence="3" id="KW-1185">Reference proteome</keyword>
<protein>
    <submittedName>
        <fullName evidence="2">Helix-turn-helix domain-containing protein</fullName>
    </submittedName>
</protein>
<dbReference type="SUPFAM" id="SSF46689">
    <property type="entry name" value="Homeodomain-like"/>
    <property type="match status" value="1"/>
</dbReference>
<dbReference type="Pfam" id="PF02796">
    <property type="entry name" value="HTH_7"/>
    <property type="match status" value="1"/>
</dbReference>
<comment type="caution">
    <text evidence="2">The sequence shown here is derived from an EMBL/GenBank/DDBJ whole genome shotgun (WGS) entry which is preliminary data.</text>
</comment>
<name>A0ABV2V4X7_9ACTN</name>
<reference evidence="2 3" key="1">
    <citation type="submission" date="2024-06" db="EMBL/GenBank/DDBJ databases">
        <title>The Natural Products Discovery Center: Release of the First 8490 Sequenced Strains for Exploring Actinobacteria Biosynthetic Diversity.</title>
        <authorList>
            <person name="Kalkreuter E."/>
            <person name="Kautsar S.A."/>
            <person name="Yang D."/>
            <person name="Bader C.D."/>
            <person name="Teijaro C.N."/>
            <person name="Fluegel L."/>
            <person name="Davis C.M."/>
            <person name="Simpson J.R."/>
            <person name="Lauterbach L."/>
            <person name="Steele A.D."/>
            <person name="Gui C."/>
            <person name="Meng S."/>
            <person name="Li G."/>
            <person name="Viehrig K."/>
            <person name="Ye F."/>
            <person name="Su P."/>
            <person name="Kiefer A.F."/>
            <person name="Nichols A."/>
            <person name="Cepeda A.J."/>
            <person name="Yan W."/>
            <person name="Fan B."/>
            <person name="Jiang Y."/>
            <person name="Adhikari A."/>
            <person name="Zheng C.-J."/>
            <person name="Schuster L."/>
            <person name="Cowan T.M."/>
            <person name="Smanski M.J."/>
            <person name="Chevrette M.G."/>
            <person name="De Carvalho L.P.S."/>
            <person name="Shen B."/>
        </authorList>
    </citation>
    <scope>NUCLEOTIDE SEQUENCE [LARGE SCALE GENOMIC DNA]</scope>
    <source>
        <strain evidence="2 3">NPDC006434</strain>
    </source>
</reference>
<dbReference type="EMBL" id="JBEXPZ010000045">
    <property type="protein sequence ID" value="MET9848881.1"/>
    <property type="molecule type" value="Genomic_DNA"/>
</dbReference>
<dbReference type="InterPro" id="IPR009057">
    <property type="entry name" value="Homeodomain-like_sf"/>
</dbReference>
<proteinExistence type="predicted"/>
<organism evidence="2 3">
    <name type="scientific">Streptomyces ossamyceticus</name>
    <dbReference type="NCBI Taxonomy" id="249581"/>
    <lineage>
        <taxon>Bacteria</taxon>
        <taxon>Bacillati</taxon>
        <taxon>Actinomycetota</taxon>
        <taxon>Actinomycetes</taxon>
        <taxon>Kitasatosporales</taxon>
        <taxon>Streptomycetaceae</taxon>
        <taxon>Streptomyces</taxon>
    </lineage>
</organism>
<evidence type="ECO:0000259" key="1">
    <source>
        <dbReference type="Pfam" id="PF02796"/>
    </source>
</evidence>
<dbReference type="RefSeq" id="WP_355401045.1">
    <property type="nucleotide sequence ID" value="NZ_JBEXPZ010000045.1"/>
</dbReference>
<dbReference type="InterPro" id="IPR006120">
    <property type="entry name" value="Resolvase_HTH_dom"/>
</dbReference>
<dbReference type="Gene3D" id="1.10.10.60">
    <property type="entry name" value="Homeodomain-like"/>
    <property type="match status" value="1"/>
</dbReference>
<evidence type="ECO:0000313" key="2">
    <source>
        <dbReference type="EMBL" id="MET9848881.1"/>
    </source>
</evidence>
<sequence length="172" mass="18951">MAHPLSEEDLETLRQLHADGFGRNEIARQLGCSPATVTNWAQRMDLSFDRASTRVAVDARQLDLKDQRQQAQQRLMNFFNEQLDRVESRYLLTGFKATGEVAAQWLDQPPAKETKDLTTAAMQALNGALKLAQVDAGDEGRENAQGLLRTLGEAMTAAARELGGDDADEYGS</sequence>
<evidence type="ECO:0000313" key="3">
    <source>
        <dbReference type="Proteomes" id="UP001550210"/>
    </source>
</evidence>